<dbReference type="InterPro" id="IPR050855">
    <property type="entry name" value="NDM-1-like"/>
</dbReference>
<dbReference type="RefSeq" id="WP_307237109.1">
    <property type="nucleotide sequence ID" value="NZ_JAUSVF010000006.1"/>
</dbReference>
<dbReference type="InterPro" id="IPR036866">
    <property type="entry name" value="RibonucZ/Hydroxyglut_hydro"/>
</dbReference>
<comment type="similarity">
    <text evidence="1">Belongs to the metallo-beta-lactamase superfamily. Class-B beta-lactamase family.</text>
</comment>
<gene>
    <name evidence="3" type="ORF">QO002_006157</name>
</gene>
<keyword evidence="4" id="KW-1185">Reference proteome</keyword>
<name>A0ABU0C0E3_9HYPH</name>
<dbReference type="Proteomes" id="UP001230207">
    <property type="component" value="Unassembled WGS sequence"/>
</dbReference>
<dbReference type="SMART" id="SM00849">
    <property type="entry name" value="Lactamase_B"/>
    <property type="match status" value="1"/>
</dbReference>
<evidence type="ECO:0000256" key="1">
    <source>
        <dbReference type="ARBA" id="ARBA00005250"/>
    </source>
</evidence>
<comment type="caution">
    <text evidence="3">The sequence shown here is derived from an EMBL/GenBank/DDBJ whole genome shotgun (WGS) entry which is preliminary data.</text>
</comment>
<reference evidence="3 4" key="1">
    <citation type="submission" date="2023-07" db="EMBL/GenBank/DDBJ databases">
        <title>Genomic Encyclopedia of Type Strains, Phase IV (KMG-IV): sequencing the most valuable type-strain genomes for metagenomic binning, comparative biology and taxonomic classification.</title>
        <authorList>
            <person name="Goeker M."/>
        </authorList>
    </citation>
    <scope>NUCLEOTIDE SEQUENCE [LARGE SCALE GENOMIC DNA]</scope>
    <source>
        <strain evidence="3 4">DSM 1112</strain>
    </source>
</reference>
<protein>
    <submittedName>
        <fullName evidence="3">Glyoxylase-like metal-dependent hydrolase (Beta-lactamase superfamily II)</fullName>
    </submittedName>
</protein>
<proteinExistence type="inferred from homology"/>
<evidence type="ECO:0000313" key="3">
    <source>
        <dbReference type="EMBL" id="MDQ0323950.1"/>
    </source>
</evidence>
<feature type="domain" description="Metallo-beta-lactamase" evidence="2">
    <location>
        <begin position="33"/>
        <end position="235"/>
    </location>
</feature>
<sequence length="256" mass="28586">MLDLPVSENWYQIDDLGDGIFKIFEPHVAGFMKANAFVVRGRDDTLLIDALNGVRPLRPFLADYGLEPTIVLATHAHADHIGGLHEWPLTLCHSAEAEGLRILDPDVTLASRNYDILDLQTLLVQDDRLHGPIITALPHAGFTSHDFRLHAPQVEAIEDGHVINLGDRQFEVLHLPGHSPGGVGLWDASNRILFGGDTIYDGKPYDKLHHSSVPDNRQSLQRLLPLNPRVVYGGHEQPIHLERFRKVIEDYLAQTA</sequence>
<dbReference type="Gene3D" id="3.60.15.10">
    <property type="entry name" value="Ribonuclease Z/Hydroxyacylglutathione hydrolase-like"/>
    <property type="match status" value="1"/>
</dbReference>
<organism evidence="3 4">
    <name type="scientific">Pararhizobium capsulatum DSM 1112</name>
    <dbReference type="NCBI Taxonomy" id="1121113"/>
    <lineage>
        <taxon>Bacteria</taxon>
        <taxon>Pseudomonadati</taxon>
        <taxon>Pseudomonadota</taxon>
        <taxon>Alphaproteobacteria</taxon>
        <taxon>Hyphomicrobiales</taxon>
        <taxon>Rhizobiaceae</taxon>
        <taxon>Rhizobium/Agrobacterium group</taxon>
        <taxon>Pararhizobium</taxon>
    </lineage>
</organism>
<dbReference type="InterPro" id="IPR001279">
    <property type="entry name" value="Metallo-B-lactamas"/>
</dbReference>
<dbReference type="PANTHER" id="PTHR42951:SF4">
    <property type="entry name" value="ACYL-COENZYME A THIOESTERASE MBLAC2"/>
    <property type="match status" value="1"/>
</dbReference>
<accession>A0ABU0C0E3</accession>
<dbReference type="Pfam" id="PF00753">
    <property type="entry name" value="Lactamase_B"/>
    <property type="match status" value="1"/>
</dbReference>
<evidence type="ECO:0000259" key="2">
    <source>
        <dbReference type="SMART" id="SM00849"/>
    </source>
</evidence>
<evidence type="ECO:0000313" key="4">
    <source>
        <dbReference type="Proteomes" id="UP001230207"/>
    </source>
</evidence>
<dbReference type="PANTHER" id="PTHR42951">
    <property type="entry name" value="METALLO-BETA-LACTAMASE DOMAIN-CONTAINING"/>
    <property type="match status" value="1"/>
</dbReference>
<dbReference type="EMBL" id="JAUSVF010000006">
    <property type="protein sequence ID" value="MDQ0323950.1"/>
    <property type="molecule type" value="Genomic_DNA"/>
</dbReference>
<dbReference type="SUPFAM" id="SSF56281">
    <property type="entry name" value="Metallo-hydrolase/oxidoreductase"/>
    <property type="match status" value="1"/>
</dbReference>